<keyword evidence="5 6" id="KW-0676">Redox-active center</keyword>
<dbReference type="SUPFAM" id="SSF64397">
    <property type="entry name" value="Hsp33 domain"/>
    <property type="match status" value="1"/>
</dbReference>
<comment type="PTM">
    <text evidence="6">Under oxidizing conditions two disulfide bonds are formed involving the reactive cysteines. Under reducing conditions zinc is bound to the reactive cysteines and the protein is inactive.</text>
</comment>
<proteinExistence type="inferred from homology"/>
<dbReference type="AlphaFoldDB" id="A0A1Q6R1T0"/>
<dbReference type="STRING" id="626940.BHW43_10285"/>
<evidence type="ECO:0000313" key="8">
    <source>
        <dbReference type="Proteomes" id="UP000186777"/>
    </source>
</evidence>
<evidence type="ECO:0000313" key="7">
    <source>
        <dbReference type="EMBL" id="OLA36345.1"/>
    </source>
</evidence>
<reference evidence="7 8" key="1">
    <citation type="journal article" date="2016" name="Nat. Biotechnol.">
        <title>Measurement of bacterial replication rates in microbial communities.</title>
        <authorList>
            <person name="Brown C.T."/>
            <person name="Olm M.R."/>
            <person name="Thomas B.C."/>
            <person name="Banfield J.F."/>
        </authorList>
    </citation>
    <scope>NUCLEOTIDE SEQUENCE [LARGE SCALE GENOMIC DNA]</scope>
    <source>
        <strain evidence="7">46_33</strain>
    </source>
</reference>
<dbReference type="InterPro" id="IPR016153">
    <property type="entry name" value="Heat_shock_Hsp33_N"/>
</dbReference>
<sequence length="299" mass="32466">MEDVLTKATADGVRIYALCTTNLVQEAAKKHGCSHLASAALGRAMNGALLLAATMKDNERISLRLKGDGPLGEVVADAEGSTVRGYVENPDAFLPLKNGKLDVGGGIGAGNIIVTRYLQNAEPFTGYCELQDGEIASDLTKYLYVSEQTPTSVALGVLVDKDGNVTASGGFFIQAMPGCTDEVLEKLENNVNLTPYVTQLLEIGYTPQKMIEILGRGLDVDIKETIPLSFKCRCSRERILAALGSLDMKSLQELAQDKTTEAHCEFCNSTYEYTQDEIKYLLEEKEKQAQLEAAKQNIK</sequence>
<organism evidence="7 8">
    <name type="scientific">Phascolarctobacterium succinatutens</name>
    <dbReference type="NCBI Taxonomy" id="626940"/>
    <lineage>
        <taxon>Bacteria</taxon>
        <taxon>Bacillati</taxon>
        <taxon>Bacillota</taxon>
        <taxon>Negativicutes</taxon>
        <taxon>Acidaminococcales</taxon>
        <taxon>Acidaminococcaceae</taxon>
        <taxon>Phascolarctobacterium</taxon>
    </lineage>
</organism>
<dbReference type="HAMAP" id="MF_00117">
    <property type="entry name" value="HslO"/>
    <property type="match status" value="1"/>
</dbReference>
<name>A0A1Q6R1T0_9FIRM</name>
<keyword evidence="1 6" id="KW-0963">Cytoplasm</keyword>
<dbReference type="Pfam" id="PF01430">
    <property type="entry name" value="HSP33"/>
    <property type="match status" value="1"/>
</dbReference>
<dbReference type="Gene3D" id="3.90.1280.10">
    <property type="entry name" value="HSP33 redox switch-like"/>
    <property type="match status" value="1"/>
</dbReference>
<comment type="caution">
    <text evidence="7">The sequence shown here is derived from an EMBL/GenBank/DDBJ whole genome shotgun (WGS) entry which is preliminary data.</text>
</comment>
<dbReference type="Gene3D" id="3.55.30.10">
    <property type="entry name" value="Hsp33 domain"/>
    <property type="match status" value="1"/>
</dbReference>
<keyword evidence="4 6" id="KW-0143">Chaperone</keyword>
<evidence type="ECO:0000256" key="4">
    <source>
        <dbReference type="ARBA" id="ARBA00023186"/>
    </source>
</evidence>
<dbReference type="CDD" id="cd00498">
    <property type="entry name" value="Hsp33"/>
    <property type="match status" value="1"/>
</dbReference>
<dbReference type="PIRSF" id="PIRSF005261">
    <property type="entry name" value="Heat_shock_Hsp33"/>
    <property type="match status" value="1"/>
</dbReference>
<evidence type="ECO:0000256" key="3">
    <source>
        <dbReference type="ARBA" id="ARBA00023157"/>
    </source>
</evidence>
<feature type="disulfide bond" description="Redox-active" evidence="6">
    <location>
        <begin position="264"/>
        <end position="267"/>
    </location>
</feature>
<dbReference type="RefSeq" id="WP_303680473.1">
    <property type="nucleotide sequence ID" value="NZ_JAXWYD010000006.1"/>
</dbReference>
<keyword evidence="3 6" id="KW-1015">Disulfide bond</keyword>
<dbReference type="Proteomes" id="UP000186777">
    <property type="component" value="Unassembled WGS sequence"/>
</dbReference>
<evidence type="ECO:0000256" key="2">
    <source>
        <dbReference type="ARBA" id="ARBA00022833"/>
    </source>
</evidence>
<keyword evidence="2 6" id="KW-0862">Zinc</keyword>
<evidence type="ECO:0000256" key="6">
    <source>
        <dbReference type="HAMAP-Rule" id="MF_00117"/>
    </source>
</evidence>
<gene>
    <name evidence="6" type="primary">hslO</name>
    <name evidence="7" type="ORF">BHW43_10285</name>
</gene>
<dbReference type="InterPro" id="IPR016154">
    <property type="entry name" value="Heat_shock_Hsp33_C"/>
</dbReference>
<accession>A0A1Q6R1T0</accession>
<comment type="subcellular location">
    <subcellularLocation>
        <location evidence="6">Cytoplasm</location>
    </subcellularLocation>
</comment>
<dbReference type="GO" id="GO:0042026">
    <property type="term" value="P:protein refolding"/>
    <property type="evidence" value="ECO:0007669"/>
    <property type="project" value="TreeGrafter"/>
</dbReference>
<evidence type="ECO:0000256" key="5">
    <source>
        <dbReference type="ARBA" id="ARBA00023284"/>
    </source>
</evidence>
<dbReference type="SUPFAM" id="SSF118352">
    <property type="entry name" value="HSP33 redox switch-like"/>
    <property type="match status" value="1"/>
</dbReference>
<dbReference type="GO" id="GO:0005737">
    <property type="term" value="C:cytoplasm"/>
    <property type="evidence" value="ECO:0007669"/>
    <property type="project" value="UniProtKB-SubCell"/>
</dbReference>
<feature type="disulfide bond" description="Redox-active" evidence="6">
    <location>
        <begin position="232"/>
        <end position="234"/>
    </location>
</feature>
<dbReference type="InterPro" id="IPR000397">
    <property type="entry name" value="Heat_shock_Hsp33"/>
</dbReference>
<evidence type="ECO:0000256" key="1">
    <source>
        <dbReference type="ARBA" id="ARBA00022490"/>
    </source>
</evidence>
<dbReference type="NCBIfam" id="NF001033">
    <property type="entry name" value="PRK00114.1"/>
    <property type="match status" value="1"/>
</dbReference>
<dbReference type="GO" id="GO:0051082">
    <property type="term" value="F:unfolded protein binding"/>
    <property type="evidence" value="ECO:0007669"/>
    <property type="project" value="UniProtKB-UniRule"/>
</dbReference>
<comment type="similarity">
    <text evidence="6">Belongs to the HSP33 family.</text>
</comment>
<protein>
    <recommendedName>
        <fullName evidence="6">33 kDa chaperonin</fullName>
    </recommendedName>
    <alternativeName>
        <fullName evidence="6">Heat shock protein 33 homolog</fullName>
        <shortName evidence="6">HSP33</shortName>
    </alternativeName>
</protein>
<comment type="function">
    <text evidence="6">Redox regulated molecular chaperone. Protects both thermally unfolding and oxidatively damaged proteins from irreversible aggregation. Plays an important role in the bacterial defense system toward oxidative stress.</text>
</comment>
<dbReference type="PANTHER" id="PTHR30111:SF1">
    <property type="entry name" value="33 KDA CHAPERONIN"/>
    <property type="match status" value="1"/>
</dbReference>
<dbReference type="GO" id="GO:0044183">
    <property type="term" value="F:protein folding chaperone"/>
    <property type="evidence" value="ECO:0007669"/>
    <property type="project" value="TreeGrafter"/>
</dbReference>
<dbReference type="PANTHER" id="PTHR30111">
    <property type="entry name" value="33 KDA CHAPERONIN"/>
    <property type="match status" value="1"/>
</dbReference>
<dbReference type="EMBL" id="MNTG01000046">
    <property type="protein sequence ID" value="OLA36345.1"/>
    <property type="molecule type" value="Genomic_DNA"/>
</dbReference>